<name>A0A940DG53_9FIRM</name>
<reference evidence="7" key="2">
    <citation type="journal article" date="2021" name="PeerJ">
        <title>Extensive microbial diversity within the chicken gut microbiome revealed by metagenomics and culture.</title>
        <authorList>
            <person name="Gilroy R."/>
            <person name="Ravi A."/>
            <person name="Getino M."/>
            <person name="Pursley I."/>
            <person name="Horton D.L."/>
            <person name="Alikhan N.F."/>
            <person name="Baker D."/>
            <person name="Gharbi K."/>
            <person name="Hall N."/>
            <person name="Watson M."/>
            <person name="Adriaenssens E.M."/>
            <person name="Foster-Nyarko E."/>
            <person name="Jarju S."/>
            <person name="Secka A."/>
            <person name="Antonio M."/>
            <person name="Oren A."/>
            <person name="Chaudhuri R.R."/>
            <person name="La Ragione R."/>
            <person name="Hildebrand F."/>
            <person name="Pallen M.J."/>
        </authorList>
    </citation>
    <scope>NUCLEOTIDE SEQUENCE</scope>
    <source>
        <strain evidence="7">517</strain>
    </source>
</reference>
<feature type="domain" description="Alanine racemase C-terminal" evidence="6">
    <location>
        <begin position="209"/>
        <end position="330"/>
    </location>
</feature>
<gene>
    <name evidence="7" type="primary">alr</name>
    <name evidence="7" type="ORF">IAB16_00300</name>
</gene>
<dbReference type="PRINTS" id="PR00992">
    <property type="entry name" value="ALARACEMASE"/>
</dbReference>
<dbReference type="GO" id="GO:0030632">
    <property type="term" value="P:D-alanine biosynthetic process"/>
    <property type="evidence" value="ECO:0007669"/>
    <property type="project" value="TreeGrafter"/>
</dbReference>
<feature type="binding site" evidence="5">
    <location>
        <position position="123"/>
    </location>
    <ligand>
        <name>substrate</name>
    </ligand>
</feature>
<dbReference type="SMART" id="SM01005">
    <property type="entry name" value="Ala_racemase_C"/>
    <property type="match status" value="1"/>
</dbReference>
<evidence type="ECO:0000313" key="7">
    <source>
        <dbReference type="EMBL" id="MBO8423452.1"/>
    </source>
</evidence>
<dbReference type="EMBL" id="JADINF010000006">
    <property type="protein sequence ID" value="MBO8423452.1"/>
    <property type="molecule type" value="Genomic_DNA"/>
</dbReference>
<feature type="binding site" evidence="5">
    <location>
        <position position="277"/>
    </location>
    <ligand>
        <name>substrate</name>
    </ligand>
</feature>
<dbReference type="NCBIfam" id="TIGR00492">
    <property type="entry name" value="alr"/>
    <property type="match status" value="1"/>
</dbReference>
<accession>A0A940DG53</accession>
<dbReference type="InterPro" id="IPR001608">
    <property type="entry name" value="Ala_racemase_N"/>
</dbReference>
<dbReference type="AlphaFoldDB" id="A0A940DG53"/>
<protein>
    <submittedName>
        <fullName evidence="7">Alanine racemase</fullName>
        <ecNumber evidence="7">5.1.1.1</ecNumber>
    </submittedName>
</protein>
<comment type="cofactor">
    <cofactor evidence="1 4">
        <name>pyridoxal 5'-phosphate</name>
        <dbReference type="ChEBI" id="CHEBI:597326"/>
    </cofactor>
</comment>
<dbReference type="GO" id="GO:0008784">
    <property type="term" value="F:alanine racemase activity"/>
    <property type="evidence" value="ECO:0007669"/>
    <property type="project" value="UniProtKB-EC"/>
</dbReference>
<dbReference type="Gene3D" id="2.40.37.10">
    <property type="entry name" value="Lyase, Ornithine Decarboxylase, Chain A, domain 1"/>
    <property type="match status" value="1"/>
</dbReference>
<evidence type="ECO:0000256" key="5">
    <source>
        <dbReference type="PIRSR" id="PIRSR600821-52"/>
    </source>
</evidence>
<dbReference type="GO" id="GO:0005829">
    <property type="term" value="C:cytosol"/>
    <property type="evidence" value="ECO:0007669"/>
    <property type="project" value="TreeGrafter"/>
</dbReference>
<dbReference type="EC" id="5.1.1.1" evidence="7"/>
<dbReference type="Pfam" id="PF01168">
    <property type="entry name" value="Ala_racemase_N"/>
    <property type="match status" value="1"/>
</dbReference>
<evidence type="ECO:0000256" key="2">
    <source>
        <dbReference type="ARBA" id="ARBA00022898"/>
    </source>
</evidence>
<proteinExistence type="predicted"/>
<dbReference type="SUPFAM" id="SSF51419">
    <property type="entry name" value="PLP-binding barrel"/>
    <property type="match status" value="1"/>
</dbReference>
<keyword evidence="3 7" id="KW-0413">Isomerase</keyword>
<evidence type="ECO:0000256" key="3">
    <source>
        <dbReference type="ARBA" id="ARBA00023235"/>
    </source>
</evidence>
<comment type="caution">
    <text evidence="7">The sequence shown here is derived from an EMBL/GenBank/DDBJ whole genome shotgun (WGS) entry which is preliminary data.</text>
</comment>
<dbReference type="SUPFAM" id="SSF50621">
    <property type="entry name" value="Alanine racemase C-terminal domain-like"/>
    <property type="match status" value="1"/>
</dbReference>
<feature type="modified residue" description="N6-(pyridoxal phosphate)lysine" evidence="4">
    <location>
        <position position="33"/>
    </location>
</feature>
<dbReference type="InterPro" id="IPR011079">
    <property type="entry name" value="Ala_racemase_C"/>
</dbReference>
<evidence type="ECO:0000313" key="8">
    <source>
        <dbReference type="Proteomes" id="UP000727857"/>
    </source>
</evidence>
<evidence type="ECO:0000259" key="6">
    <source>
        <dbReference type="SMART" id="SM01005"/>
    </source>
</evidence>
<dbReference type="Gene3D" id="3.20.20.10">
    <property type="entry name" value="Alanine racemase"/>
    <property type="match status" value="1"/>
</dbReference>
<dbReference type="InterPro" id="IPR000821">
    <property type="entry name" value="Ala_racemase"/>
</dbReference>
<evidence type="ECO:0000256" key="1">
    <source>
        <dbReference type="ARBA" id="ARBA00001933"/>
    </source>
</evidence>
<dbReference type="GO" id="GO:0030170">
    <property type="term" value="F:pyridoxal phosphate binding"/>
    <property type="evidence" value="ECO:0007669"/>
    <property type="project" value="TreeGrafter"/>
</dbReference>
<keyword evidence="2 4" id="KW-0663">Pyridoxal phosphate</keyword>
<dbReference type="PANTHER" id="PTHR30511">
    <property type="entry name" value="ALANINE RACEMASE"/>
    <property type="match status" value="1"/>
</dbReference>
<dbReference type="Proteomes" id="UP000727857">
    <property type="component" value="Unassembled WGS sequence"/>
</dbReference>
<dbReference type="PANTHER" id="PTHR30511:SF0">
    <property type="entry name" value="ALANINE RACEMASE, CATABOLIC-RELATED"/>
    <property type="match status" value="1"/>
</dbReference>
<dbReference type="Pfam" id="PF00842">
    <property type="entry name" value="Ala_racemase_C"/>
    <property type="match status" value="1"/>
</dbReference>
<dbReference type="CDD" id="cd00430">
    <property type="entry name" value="PLPDE_III_AR"/>
    <property type="match status" value="1"/>
</dbReference>
<dbReference type="InterPro" id="IPR029066">
    <property type="entry name" value="PLP-binding_barrel"/>
</dbReference>
<evidence type="ECO:0000256" key="4">
    <source>
        <dbReference type="PIRSR" id="PIRSR600821-50"/>
    </source>
</evidence>
<reference evidence="7" key="1">
    <citation type="submission" date="2020-10" db="EMBL/GenBank/DDBJ databases">
        <authorList>
            <person name="Gilroy R."/>
        </authorList>
    </citation>
    <scope>NUCLEOTIDE SEQUENCE</scope>
    <source>
        <strain evidence="7">517</strain>
    </source>
</reference>
<sequence>MNLIVYTYLAEIRKNLERIRRLTGGVELTFMVKADAYNHGLERVAGHTESYVDRFGVATAEEGARLRAAGISKPVSVFTYTPRDARLTEEYSLTPVIYDLDTLASLGAGVREADVKVDSGMHRLGFSSAEECEELCKLLDKKGIRPRSVCTHFRSAASIPTQSARFEEITAPLKAKYPDIVRHCAASDGILEGALYDGVRAGRLAYESAMSVRSAIMDIHRVKRGDCVGYDGAYVAEKDTVVATVFGGYYDGIMRAYSGAEVIVNGVKRRIVGKVCMDMFLIELGDTRAKRGDEVTLIDPATIDSYCKAANATVYEVMTSVKGRARRRYID</sequence>
<organism evidence="7 8">
    <name type="scientific">Candidatus Stercoripulliclostridium pullicola</name>
    <dbReference type="NCBI Taxonomy" id="2840953"/>
    <lineage>
        <taxon>Bacteria</taxon>
        <taxon>Bacillati</taxon>
        <taxon>Bacillota</taxon>
        <taxon>Clostridia</taxon>
        <taxon>Eubacteriales</taxon>
        <taxon>Candidatus Stercoripulliclostridium</taxon>
    </lineage>
</organism>
<dbReference type="InterPro" id="IPR009006">
    <property type="entry name" value="Ala_racemase/Decarboxylase_C"/>
</dbReference>